<protein>
    <recommendedName>
        <fullName evidence="3">Nuclear transport factor 2 family protein</fullName>
    </recommendedName>
</protein>
<dbReference type="EMBL" id="VLLE01000004">
    <property type="protein sequence ID" value="TWI81080.1"/>
    <property type="molecule type" value="Genomic_DNA"/>
</dbReference>
<comment type="caution">
    <text evidence="1">The sequence shown here is derived from an EMBL/GenBank/DDBJ whole genome shotgun (WGS) entry which is preliminary data.</text>
</comment>
<keyword evidence="2" id="KW-1185">Reference proteome</keyword>
<proteinExistence type="predicted"/>
<evidence type="ECO:0000313" key="2">
    <source>
        <dbReference type="Proteomes" id="UP000316167"/>
    </source>
</evidence>
<reference evidence="1 2" key="1">
    <citation type="journal article" date="2015" name="Stand. Genomic Sci.">
        <title>Genomic Encyclopedia of Bacterial and Archaeal Type Strains, Phase III: the genomes of soil and plant-associated and newly described type strains.</title>
        <authorList>
            <person name="Whitman W.B."/>
            <person name="Woyke T."/>
            <person name="Klenk H.P."/>
            <person name="Zhou Y."/>
            <person name="Lilburn T.G."/>
            <person name="Beck B.J."/>
            <person name="De Vos P."/>
            <person name="Vandamme P."/>
            <person name="Eisen J.A."/>
            <person name="Garrity G."/>
            <person name="Hugenholtz P."/>
            <person name="Kyrpides N.C."/>
        </authorList>
    </citation>
    <scope>NUCLEOTIDE SEQUENCE [LARGE SCALE GENOMIC DNA]</scope>
    <source>
        <strain evidence="1 2">CGMCC 1.7271</strain>
    </source>
</reference>
<dbReference type="RefSeq" id="WP_199758235.1">
    <property type="nucleotide sequence ID" value="NZ_VLLE01000004.1"/>
</dbReference>
<gene>
    <name evidence="1" type="ORF">IQ13_2093</name>
</gene>
<dbReference type="Gene3D" id="3.10.450.50">
    <property type="match status" value="1"/>
</dbReference>
<dbReference type="AlphaFoldDB" id="A0A562SJW7"/>
<sequence>MRNIMAFVCCFIIAEASLTAQTKTDTLAVATKDVETVDAIIAALYNVISGPAGEVRNWNRMRSLFLPEGKLVATAVRPTGEVVKRVLTVEEYIAGNGPILEKNGFFEKEILRKQEVYGHIAHCFSTYEARRTATDAEPFMRGINSIQLYNDGKRWWILTVFWQTENKDLLIPKEYLKQ</sequence>
<dbReference type="Proteomes" id="UP000316167">
    <property type="component" value="Unassembled WGS sequence"/>
</dbReference>
<accession>A0A562SJW7</accession>
<evidence type="ECO:0000313" key="1">
    <source>
        <dbReference type="EMBL" id="TWI81080.1"/>
    </source>
</evidence>
<evidence type="ECO:0008006" key="3">
    <source>
        <dbReference type="Google" id="ProtNLM"/>
    </source>
</evidence>
<name>A0A562SJW7_9BACT</name>
<organism evidence="1 2">
    <name type="scientific">Lacibacter cauensis</name>
    <dbReference type="NCBI Taxonomy" id="510947"/>
    <lineage>
        <taxon>Bacteria</taxon>
        <taxon>Pseudomonadati</taxon>
        <taxon>Bacteroidota</taxon>
        <taxon>Chitinophagia</taxon>
        <taxon>Chitinophagales</taxon>
        <taxon>Chitinophagaceae</taxon>
        <taxon>Lacibacter</taxon>
    </lineage>
</organism>